<dbReference type="AlphaFoldDB" id="A0A6J4K2J2"/>
<reference evidence="1" key="1">
    <citation type="submission" date="2020-02" db="EMBL/GenBank/DDBJ databases">
        <authorList>
            <person name="Meier V. D."/>
        </authorList>
    </citation>
    <scope>NUCLEOTIDE SEQUENCE</scope>
    <source>
        <strain evidence="1">AVDCRST_MAG93</strain>
    </source>
</reference>
<proteinExistence type="predicted"/>
<name>A0A6J4K2J2_9CHLR</name>
<dbReference type="EMBL" id="CADCTR010001394">
    <property type="protein sequence ID" value="CAA9294052.1"/>
    <property type="molecule type" value="Genomic_DNA"/>
</dbReference>
<gene>
    <name evidence="1" type="ORF">AVDCRST_MAG93-4119</name>
</gene>
<feature type="non-terminal residue" evidence="1">
    <location>
        <position position="27"/>
    </location>
</feature>
<accession>A0A6J4K2J2</accession>
<evidence type="ECO:0000313" key="1">
    <source>
        <dbReference type="EMBL" id="CAA9294052.1"/>
    </source>
</evidence>
<sequence length="27" mass="2946">MPITPEKEKALAAAMSQIDRRFGKGSI</sequence>
<protein>
    <submittedName>
        <fullName evidence="1">RecA protein</fullName>
    </submittedName>
</protein>
<organism evidence="1">
    <name type="scientific">uncultured Chloroflexia bacterium</name>
    <dbReference type="NCBI Taxonomy" id="1672391"/>
    <lineage>
        <taxon>Bacteria</taxon>
        <taxon>Bacillati</taxon>
        <taxon>Chloroflexota</taxon>
        <taxon>Chloroflexia</taxon>
        <taxon>environmental samples</taxon>
    </lineage>
</organism>